<name>A0A7W6F377_9SPHN</name>
<gene>
    <name evidence="1" type="ORF">GGR48_002119</name>
</gene>
<proteinExistence type="predicted"/>
<reference evidence="1 2" key="1">
    <citation type="submission" date="2020-08" db="EMBL/GenBank/DDBJ databases">
        <title>Genomic Encyclopedia of Type Strains, Phase IV (KMG-IV): sequencing the most valuable type-strain genomes for metagenomic binning, comparative biology and taxonomic classification.</title>
        <authorList>
            <person name="Goeker M."/>
        </authorList>
    </citation>
    <scope>NUCLEOTIDE SEQUENCE [LARGE SCALE GENOMIC DNA]</scope>
    <source>
        <strain evidence="1 2">DSM 19512</strain>
    </source>
</reference>
<organism evidence="1 2">
    <name type="scientific">Sphingomonas pseudosanguinis</name>
    <dbReference type="NCBI Taxonomy" id="413712"/>
    <lineage>
        <taxon>Bacteria</taxon>
        <taxon>Pseudomonadati</taxon>
        <taxon>Pseudomonadota</taxon>
        <taxon>Alphaproteobacteria</taxon>
        <taxon>Sphingomonadales</taxon>
        <taxon>Sphingomonadaceae</taxon>
        <taxon>Sphingomonas</taxon>
    </lineage>
</organism>
<evidence type="ECO:0000313" key="1">
    <source>
        <dbReference type="EMBL" id="MBB3879691.1"/>
    </source>
</evidence>
<comment type="caution">
    <text evidence="1">The sequence shown here is derived from an EMBL/GenBank/DDBJ whole genome shotgun (WGS) entry which is preliminary data.</text>
</comment>
<dbReference type="EMBL" id="JACIDH010000008">
    <property type="protein sequence ID" value="MBB3879691.1"/>
    <property type="molecule type" value="Genomic_DNA"/>
</dbReference>
<sequence length="73" mass="8031">MRIDNTPNVNQLATRRLELEGRYIADVIAIAPGKIPDNNLVVQGLGRICFKIRHGFSGASPLLRYGKANRTIG</sequence>
<evidence type="ECO:0000313" key="2">
    <source>
        <dbReference type="Proteomes" id="UP000538670"/>
    </source>
</evidence>
<dbReference type="Proteomes" id="UP000538670">
    <property type="component" value="Unassembled WGS sequence"/>
</dbReference>
<dbReference type="AlphaFoldDB" id="A0A7W6F377"/>
<keyword evidence="2" id="KW-1185">Reference proteome</keyword>
<protein>
    <submittedName>
        <fullName evidence="1">Uncharacterized protein</fullName>
    </submittedName>
</protein>
<accession>A0A7W6F377</accession>
<dbReference type="RefSeq" id="WP_183951852.1">
    <property type="nucleotide sequence ID" value="NZ_JACIDH010000008.1"/>
</dbReference>